<sequence>MNRFEVQFWVLMILAMTCNFGFAQTSFCGEDPPNNPFLADSPWPTYHRNSYRQASTCLRGPEKGDSLNVKARANLNGGTSPWVYLSEKYPEGERVLLQSNTTHVFKFLDNGSEIVTIDSLRIDFDPVQSFGWNFLLTKNKTWFTYDPKYDPDNDRYTRLFKLSDADTSDPYSDIVVLDTLNFGDFGVNRVQHFGINYEGHIVFNSDNDTENGFGTVGVISQDFEVLDTFRFPTDPDEITNHNAFPIDEDNSFFITTNKRIIKFDWDGESVSIDWEAAYDFVGDGPTGTFAEGSGTTPTFLGWGAGNDKLVVMSDGHAKNNLVAFWREIPSDWEPIPGTDPHYAGRIELPAAVSFNNLFQSIENSPTAYGYDIAIAQFNGFLGYECDNIKGVQKVSWDTESNSWNIAWVNSEVNMNGVLTYAAGSNLVYSSGKESDCNYYFYGLNWDTGELEVRLLLGPEGSFTADTYYDAGNNCIIAENGDVYFPGGSSLVKVEIVQRAETSPEPEPEPVEMEVLVYPVPSTQVINISFPEDSSVTEVSVFTYAGKFVETSTLMDNSFNVGNLASGLYFLSYEMEGRTHIKKFIRN</sequence>
<feature type="domain" description="Secretion system C-terminal sorting" evidence="3">
    <location>
        <begin position="516"/>
        <end position="584"/>
    </location>
</feature>
<dbReference type="Pfam" id="PF18962">
    <property type="entry name" value="Por_Secre_tail"/>
    <property type="match status" value="1"/>
</dbReference>
<keyword evidence="5" id="KW-1185">Reference proteome</keyword>
<gene>
    <name evidence="4" type="ORF">FGM00_16155</name>
</gene>
<dbReference type="InterPro" id="IPR026444">
    <property type="entry name" value="Secre_tail"/>
</dbReference>
<dbReference type="Proteomes" id="UP000310017">
    <property type="component" value="Chromosome"/>
</dbReference>
<evidence type="ECO:0000313" key="4">
    <source>
        <dbReference type="EMBL" id="QCX01566.1"/>
    </source>
</evidence>
<evidence type="ECO:0000259" key="3">
    <source>
        <dbReference type="Pfam" id="PF18962"/>
    </source>
</evidence>
<feature type="chain" id="PRO_5023045567" evidence="2">
    <location>
        <begin position="24"/>
        <end position="586"/>
    </location>
</feature>
<name>A0A5B7SSB6_9FLAO</name>
<dbReference type="AlphaFoldDB" id="A0A5B7SSB6"/>
<dbReference type="KEGG" id="asag:FGM00_16155"/>
<accession>A0A5B7SSB6</accession>
<evidence type="ECO:0000313" key="5">
    <source>
        <dbReference type="Proteomes" id="UP000310017"/>
    </source>
</evidence>
<reference evidence="4 5" key="1">
    <citation type="submission" date="2019-05" db="EMBL/GenBank/DDBJ databases">
        <title>Genome sequencing of F202Z8.</title>
        <authorList>
            <person name="Kwon Y.M."/>
        </authorList>
    </citation>
    <scope>NUCLEOTIDE SEQUENCE [LARGE SCALE GENOMIC DNA]</scope>
    <source>
        <strain evidence="4 5">F202Z8</strain>
    </source>
</reference>
<keyword evidence="1 2" id="KW-0732">Signal</keyword>
<organism evidence="4 5">
    <name type="scientific">Aggregatimonas sangjinii</name>
    <dbReference type="NCBI Taxonomy" id="2583587"/>
    <lineage>
        <taxon>Bacteria</taxon>
        <taxon>Pseudomonadati</taxon>
        <taxon>Bacteroidota</taxon>
        <taxon>Flavobacteriia</taxon>
        <taxon>Flavobacteriales</taxon>
        <taxon>Flavobacteriaceae</taxon>
        <taxon>Aggregatimonas</taxon>
    </lineage>
</organism>
<dbReference type="EMBL" id="CP040710">
    <property type="protein sequence ID" value="QCX01566.1"/>
    <property type="molecule type" value="Genomic_DNA"/>
</dbReference>
<dbReference type="RefSeq" id="WP_138853903.1">
    <property type="nucleotide sequence ID" value="NZ_CP040710.1"/>
</dbReference>
<dbReference type="OrthoDB" id="4495524at2"/>
<proteinExistence type="predicted"/>
<protein>
    <submittedName>
        <fullName evidence="4">T9SS type A sorting domain-containing protein</fullName>
    </submittedName>
</protein>
<evidence type="ECO:0000256" key="2">
    <source>
        <dbReference type="SAM" id="SignalP"/>
    </source>
</evidence>
<feature type="signal peptide" evidence="2">
    <location>
        <begin position="1"/>
        <end position="23"/>
    </location>
</feature>
<dbReference type="NCBIfam" id="TIGR04183">
    <property type="entry name" value="Por_Secre_tail"/>
    <property type="match status" value="1"/>
</dbReference>
<evidence type="ECO:0000256" key="1">
    <source>
        <dbReference type="ARBA" id="ARBA00022729"/>
    </source>
</evidence>